<dbReference type="OMA" id="CNHESEL"/>
<dbReference type="Gene3D" id="3.40.30.10">
    <property type="entry name" value="Glutaredoxin"/>
    <property type="match status" value="1"/>
</dbReference>
<dbReference type="Proteomes" id="UP000091857">
    <property type="component" value="Chromosome 9"/>
</dbReference>
<keyword evidence="4" id="KW-1185">Reference proteome</keyword>
<dbReference type="PANTHER" id="PTHR47126">
    <property type="entry name" value="5'-ADENYLYLSULFATE REDUCTASE-LIKE 7"/>
    <property type="match status" value="1"/>
</dbReference>
<dbReference type="SUPFAM" id="SSF52833">
    <property type="entry name" value="Thioredoxin-like"/>
    <property type="match status" value="1"/>
</dbReference>
<feature type="chain" id="PRO_5012542040" description="Thioredoxin domain-containing protein" evidence="1">
    <location>
        <begin position="17"/>
        <end position="297"/>
    </location>
</feature>
<sequence>MARLAVVLLFIGALSSIPFLSASESICPVESAFFLYNFQSTCPLSISPIPPLEVGENFLDRALTSKQRNSYTSVLFYACWCPFSQNMRPKFNMLGSMFPQIEHLAIEQSSVFPSLFSRYGIHSLPSILLVNQTSKVQYHGLKNLQPLVQFYEKTTGLKPVQYFAEDEPRSSDSVEELIMHPWDGSSLEDMMKRDSYLVFAVLFLCLRAVLFMSPKVLSHLKAFYGSYVPHLNLEIFGETSQLFGRILHMVDVRRIWTRLRLCKVRNFHEGAKNCRVWASSLASVSLGESSSSGRLQS</sequence>
<protein>
    <recommendedName>
        <fullName evidence="2">Thioredoxin domain-containing protein</fullName>
    </recommendedName>
</protein>
<dbReference type="Gramene" id="Manes.09G140400.1.v8.1">
    <property type="protein sequence ID" value="Manes.09G140400.1.v8.1.CDS"/>
    <property type="gene ID" value="Manes.09G140400.v8.1"/>
</dbReference>
<reference evidence="4" key="1">
    <citation type="journal article" date="2016" name="Nat. Biotechnol.">
        <title>Sequencing wild and cultivated cassava and related species reveals extensive interspecific hybridization and genetic diversity.</title>
        <authorList>
            <person name="Bredeson J.V."/>
            <person name="Lyons J.B."/>
            <person name="Prochnik S.E."/>
            <person name="Wu G.A."/>
            <person name="Ha C.M."/>
            <person name="Edsinger-Gonzales E."/>
            <person name="Grimwood J."/>
            <person name="Schmutz J."/>
            <person name="Rabbi I.Y."/>
            <person name="Egesi C."/>
            <person name="Nauluvula P."/>
            <person name="Lebot V."/>
            <person name="Ndunguru J."/>
            <person name="Mkamilo G."/>
            <person name="Bart R.S."/>
            <person name="Setter T.L."/>
            <person name="Gleadow R.M."/>
            <person name="Kulakow P."/>
            <person name="Ferguson M.E."/>
            <person name="Rounsley S."/>
            <person name="Rokhsar D.S."/>
        </authorList>
    </citation>
    <scope>NUCLEOTIDE SEQUENCE [LARGE SCALE GENOMIC DNA]</scope>
    <source>
        <strain evidence="4">cv. AM560-2</strain>
    </source>
</reference>
<evidence type="ECO:0000313" key="3">
    <source>
        <dbReference type="EMBL" id="OAY41929.1"/>
    </source>
</evidence>
<comment type="caution">
    <text evidence="3">The sequence shown here is derived from an EMBL/GenBank/DDBJ whole genome shotgun (WGS) entry which is preliminary data.</text>
</comment>
<gene>
    <name evidence="3" type="ORF">MANES_09G140400v8</name>
</gene>
<dbReference type="InterPro" id="IPR044794">
    <property type="entry name" value="APRL5/7"/>
</dbReference>
<evidence type="ECO:0000313" key="4">
    <source>
        <dbReference type="Proteomes" id="UP000091857"/>
    </source>
</evidence>
<dbReference type="InterPro" id="IPR013766">
    <property type="entry name" value="Thioredoxin_domain"/>
</dbReference>
<evidence type="ECO:0000256" key="1">
    <source>
        <dbReference type="SAM" id="SignalP"/>
    </source>
</evidence>
<dbReference type="OrthoDB" id="1899781at2759"/>
<keyword evidence="1" id="KW-0732">Signal</keyword>
<feature type="signal peptide" evidence="1">
    <location>
        <begin position="1"/>
        <end position="16"/>
    </location>
</feature>
<dbReference type="EMBL" id="CM004395">
    <property type="protein sequence ID" value="OAY41929.1"/>
    <property type="molecule type" value="Genomic_DNA"/>
</dbReference>
<dbReference type="Pfam" id="PF00085">
    <property type="entry name" value="Thioredoxin"/>
    <property type="match status" value="1"/>
</dbReference>
<name>A0A2C9VC59_MANES</name>
<dbReference type="InterPro" id="IPR036249">
    <property type="entry name" value="Thioredoxin-like_sf"/>
</dbReference>
<dbReference type="PANTHER" id="PTHR47126:SF3">
    <property type="entry name" value="5'-ADENYLYLSULFATE REDUCTASE-LIKE 5"/>
    <property type="match status" value="1"/>
</dbReference>
<evidence type="ECO:0000259" key="2">
    <source>
        <dbReference type="Pfam" id="PF00085"/>
    </source>
</evidence>
<proteinExistence type="predicted"/>
<feature type="domain" description="Thioredoxin" evidence="2">
    <location>
        <begin position="69"/>
        <end position="151"/>
    </location>
</feature>
<dbReference type="AlphaFoldDB" id="A0A2C9VC59"/>
<organism evidence="3 4">
    <name type="scientific">Manihot esculenta</name>
    <name type="common">Cassava</name>
    <name type="synonym">Jatropha manihot</name>
    <dbReference type="NCBI Taxonomy" id="3983"/>
    <lineage>
        <taxon>Eukaryota</taxon>
        <taxon>Viridiplantae</taxon>
        <taxon>Streptophyta</taxon>
        <taxon>Embryophyta</taxon>
        <taxon>Tracheophyta</taxon>
        <taxon>Spermatophyta</taxon>
        <taxon>Magnoliopsida</taxon>
        <taxon>eudicotyledons</taxon>
        <taxon>Gunneridae</taxon>
        <taxon>Pentapetalae</taxon>
        <taxon>rosids</taxon>
        <taxon>fabids</taxon>
        <taxon>Malpighiales</taxon>
        <taxon>Euphorbiaceae</taxon>
        <taxon>Crotonoideae</taxon>
        <taxon>Manihoteae</taxon>
        <taxon>Manihot</taxon>
    </lineage>
</organism>
<accession>A0A2C9VC59</accession>